<feature type="domain" description="Acyltransferase 3" evidence="3">
    <location>
        <begin position="42"/>
        <end position="378"/>
    </location>
</feature>
<dbReference type="InterPro" id="IPR043968">
    <property type="entry name" value="SGNH"/>
</dbReference>
<sequence>MHQSSTTAVPPVPPPPPTSATARPRTRAAGRLPADAQRFRGDIQGLRAVAVIAVLGFHAGLPFMSGGFVGVDVFFVISGFLITGLIDREIGRTGRLSLTRFWARRVRRLLPATAVVLAAVAVITMVVLPVTRWASIAWDIATSALYVVNWRLADQSVNYLASDDAPSPVQHFWSLAVEEQFYLVWPLLILVLLWLQRRFHLSITRVLLGGIAAIGIPSLIWSIYLTETSPGPAYFVSTTRLWELAVGAALAIIAHRLPRLPVAWAHALGAGGLAAIVVAVVAYDSGTPFPGTAALLPTLGAAAVIAAGTVGRRTLADLVLDTSVMRDIGTLSYSLYLWHWPLLIAAAVMWGGDDGTLPVATGVVVVGFSVVPAWLTYRLVEAPIHHAKLLVRLPGWAAVLGVGCTAIGVAAAMLVSQAVPQPPSYAVTSQAQGAAVLDDEPDEDPDGEVVDSVEYITPTALEAPDDVARLDGELCISDIEGTDLESCTYGPADAEITVAIVGDSKMHQWLTAFQQIADERGWHLVTYLKSGCPLITGDVVFEDAPNEDCTAYNEARYDTLRTDDAIDYVITSQVASRAYLGPDASDAEQSDAMIDDMVGVWEGLEEAGRQVVVMIDNPNPSIDVMECVAEHPDELGECAFSRDDRERKGGGAAAQLPALERADGISSVDLRDYICPGEACPAVIGNVLVYRRGSHLTATYVSTLTPRLDEALMEVMR</sequence>
<feature type="transmembrane region" description="Helical" evidence="2">
    <location>
        <begin position="206"/>
        <end position="226"/>
    </location>
</feature>
<feature type="transmembrane region" description="Helical" evidence="2">
    <location>
        <begin position="289"/>
        <end position="310"/>
    </location>
</feature>
<keyword evidence="2" id="KW-0472">Membrane</keyword>
<evidence type="ECO:0000313" key="6">
    <source>
        <dbReference type="Proteomes" id="UP000284057"/>
    </source>
</evidence>
<feature type="transmembrane region" description="Helical" evidence="2">
    <location>
        <begin position="108"/>
        <end position="128"/>
    </location>
</feature>
<feature type="compositionally biased region" description="Low complexity" evidence="1">
    <location>
        <begin position="19"/>
        <end position="29"/>
    </location>
</feature>
<dbReference type="Pfam" id="PF19040">
    <property type="entry name" value="SGNH"/>
    <property type="match status" value="1"/>
</dbReference>
<gene>
    <name evidence="5" type="ORF">DY240_16480</name>
</gene>
<name>A0A418KP67_9ACTN</name>
<dbReference type="GO" id="GO:0016747">
    <property type="term" value="F:acyltransferase activity, transferring groups other than amino-acyl groups"/>
    <property type="evidence" value="ECO:0007669"/>
    <property type="project" value="InterPro"/>
</dbReference>
<keyword evidence="5" id="KW-0012">Acyltransferase</keyword>
<keyword evidence="6" id="KW-1185">Reference proteome</keyword>
<dbReference type="Pfam" id="PF01757">
    <property type="entry name" value="Acyl_transf_3"/>
    <property type="match status" value="1"/>
</dbReference>
<keyword evidence="2" id="KW-0812">Transmembrane</keyword>
<evidence type="ECO:0000256" key="2">
    <source>
        <dbReference type="SAM" id="Phobius"/>
    </source>
</evidence>
<feature type="transmembrane region" description="Helical" evidence="2">
    <location>
        <begin position="172"/>
        <end position="194"/>
    </location>
</feature>
<feature type="region of interest" description="Disordered" evidence="1">
    <location>
        <begin position="1"/>
        <end position="31"/>
    </location>
</feature>
<dbReference type="EMBL" id="QUAL01000157">
    <property type="protein sequence ID" value="RIQ20880.1"/>
    <property type="molecule type" value="Genomic_DNA"/>
</dbReference>
<dbReference type="GO" id="GO:0009103">
    <property type="term" value="P:lipopolysaccharide biosynthetic process"/>
    <property type="evidence" value="ECO:0007669"/>
    <property type="project" value="TreeGrafter"/>
</dbReference>
<keyword evidence="5" id="KW-0808">Transferase</keyword>
<dbReference type="PANTHER" id="PTHR23028">
    <property type="entry name" value="ACETYLTRANSFERASE"/>
    <property type="match status" value="1"/>
</dbReference>
<reference evidence="5 6" key="1">
    <citation type="submission" date="2018-09" db="EMBL/GenBank/DDBJ databases">
        <title>Isolation, diversity and antifungal activity of actinobacteria from wheat.</title>
        <authorList>
            <person name="Han C."/>
        </authorList>
    </citation>
    <scope>NUCLEOTIDE SEQUENCE [LARGE SCALE GENOMIC DNA]</scope>
    <source>
        <strain evidence="5 6">NEAU-YY265</strain>
    </source>
</reference>
<evidence type="ECO:0000259" key="4">
    <source>
        <dbReference type="Pfam" id="PF19040"/>
    </source>
</evidence>
<organism evidence="5 6">
    <name type="scientific">Jiangella rhizosphaerae</name>
    <dbReference type="NCBI Taxonomy" id="2293569"/>
    <lineage>
        <taxon>Bacteria</taxon>
        <taxon>Bacillati</taxon>
        <taxon>Actinomycetota</taxon>
        <taxon>Actinomycetes</taxon>
        <taxon>Jiangellales</taxon>
        <taxon>Jiangellaceae</taxon>
        <taxon>Jiangella</taxon>
    </lineage>
</organism>
<feature type="transmembrane region" description="Helical" evidence="2">
    <location>
        <begin position="261"/>
        <end position="283"/>
    </location>
</feature>
<feature type="transmembrane region" description="Helical" evidence="2">
    <location>
        <begin position="232"/>
        <end position="254"/>
    </location>
</feature>
<keyword evidence="2" id="KW-1133">Transmembrane helix</keyword>
<evidence type="ECO:0000313" key="5">
    <source>
        <dbReference type="EMBL" id="RIQ20880.1"/>
    </source>
</evidence>
<feature type="transmembrane region" description="Helical" evidence="2">
    <location>
        <begin position="389"/>
        <end position="415"/>
    </location>
</feature>
<accession>A0A418KP67</accession>
<dbReference type="InterPro" id="IPR002656">
    <property type="entry name" value="Acyl_transf_3_dom"/>
</dbReference>
<evidence type="ECO:0000259" key="3">
    <source>
        <dbReference type="Pfam" id="PF01757"/>
    </source>
</evidence>
<protein>
    <submittedName>
        <fullName evidence="5">Acyltransferase</fullName>
    </submittedName>
</protein>
<dbReference type="Proteomes" id="UP000284057">
    <property type="component" value="Unassembled WGS sequence"/>
</dbReference>
<dbReference type="InterPro" id="IPR050879">
    <property type="entry name" value="Acyltransferase_3"/>
</dbReference>
<feature type="transmembrane region" description="Helical" evidence="2">
    <location>
        <begin position="357"/>
        <end position="377"/>
    </location>
</feature>
<evidence type="ECO:0000256" key="1">
    <source>
        <dbReference type="SAM" id="MobiDB-lite"/>
    </source>
</evidence>
<proteinExistence type="predicted"/>
<feature type="transmembrane region" description="Helical" evidence="2">
    <location>
        <begin position="331"/>
        <end position="351"/>
    </location>
</feature>
<dbReference type="GO" id="GO:0016020">
    <property type="term" value="C:membrane"/>
    <property type="evidence" value="ECO:0007669"/>
    <property type="project" value="TreeGrafter"/>
</dbReference>
<feature type="domain" description="SGNH" evidence="4">
    <location>
        <begin position="483"/>
        <end position="709"/>
    </location>
</feature>
<dbReference type="AlphaFoldDB" id="A0A418KP67"/>
<dbReference type="PANTHER" id="PTHR23028:SF53">
    <property type="entry name" value="ACYL_TRANSF_3 DOMAIN-CONTAINING PROTEIN"/>
    <property type="match status" value="1"/>
</dbReference>
<feature type="transmembrane region" description="Helical" evidence="2">
    <location>
        <begin position="67"/>
        <end position="87"/>
    </location>
</feature>
<comment type="caution">
    <text evidence="5">The sequence shown here is derived from an EMBL/GenBank/DDBJ whole genome shotgun (WGS) entry which is preliminary data.</text>
</comment>